<protein>
    <submittedName>
        <fullName evidence="1">Uncharacterized protein</fullName>
    </submittedName>
</protein>
<gene>
    <name evidence="1" type="ORF">Raf01_75060</name>
</gene>
<proteinExistence type="predicted"/>
<keyword evidence="2" id="KW-1185">Reference proteome</keyword>
<evidence type="ECO:0000313" key="1">
    <source>
        <dbReference type="EMBL" id="GIH19334.1"/>
    </source>
</evidence>
<sequence>MDERDVWQVQIVLRATEAELGQATDAIARALCPDESHEGPCATPWTMVSSRVDDIEDQDRAASLRALIDDE</sequence>
<dbReference type="EMBL" id="BONZ01000079">
    <property type="protein sequence ID" value="GIH19334.1"/>
    <property type="molecule type" value="Genomic_DNA"/>
</dbReference>
<evidence type="ECO:0000313" key="2">
    <source>
        <dbReference type="Proteomes" id="UP000642748"/>
    </source>
</evidence>
<accession>A0A8J3QZZ3</accession>
<organism evidence="1 2">
    <name type="scientific">Rugosimonospora africana</name>
    <dbReference type="NCBI Taxonomy" id="556532"/>
    <lineage>
        <taxon>Bacteria</taxon>
        <taxon>Bacillati</taxon>
        <taxon>Actinomycetota</taxon>
        <taxon>Actinomycetes</taxon>
        <taxon>Micromonosporales</taxon>
        <taxon>Micromonosporaceae</taxon>
        <taxon>Rugosimonospora</taxon>
    </lineage>
</organism>
<name>A0A8J3QZZ3_9ACTN</name>
<dbReference type="Proteomes" id="UP000642748">
    <property type="component" value="Unassembled WGS sequence"/>
</dbReference>
<dbReference type="AlphaFoldDB" id="A0A8J3QZZ3"/>
<comment type="caution">
    <text evidence="1">The sequence shown here is derived from an EMBL/GenBank/DDBJ whole genome shotgun (WGS) entry which is preliminary data.</text>
</comment>
<reference evidence="1" key="1">
    <citation type="submission" date="2021-01" db="EMBL/GenBank/DDBJ databases">
        <title>Whole genome shotgun sequence of Rugosimonospora africana NBRC 104875.</title>
        <authorList>
            <person name="Komaki H."/>
            <person name="Tamura T."/>
        </authorList>
    </citation>
    <scope>NUCLEOTIDE SEQUENCE</scope>
    <source>
        <strain evidence="1">NBRC 104875</strain>
    </source>
</reference>
<dbReference type="RefSeq" id="WP_203922803.1">
    <property type="nucleotide sequence ID" value="NZ_BONZ01000079.1"/>
</dbReference>